<sequence>MTDGVEGSSAALGDRSGAVVVTCSDRPGVDELLAEGDPASGDIALVGAVEEIDTLENGGCANADLCVGTQVVAADAMEENVEVTRAESVGQDAQEPVVDQIYIVAPDPMVTSVNILASILGHSNPTAIAPLLPLAQLQPRYQRLAPPALSILPPTSPSSSPSPSSPHQSIALLLRRPVPHYPYPATSTPRTREGTEALPLYSTISSHAHPGLPDSGNHSSSSSLAISNDILSAIAQRLDDHTEDARAGTRNSNFG</sequence>
<evidence type="ECO:0000313" key="3">
    <source>
        <dbReference type="Proteomes" id="UP000559027"/>
    </source>
</evidence>
<name>A0A8H5CVN0_9AGAR</name>
<protein>
    <submittedName>
        <fullName evidence="2">Uncharacterized protein</fullName>
    </submittedName>
</protein>
<evidence type="ECO:0000313" key="2">
    <source>
        <dbReference type="EMBL" id="KAF5347911.1"/>
    </source>
</evidence>
<dbReference type="AlphaFoldDB" id="A0A8H5CVN0"/>
<gene>
    <name evidence="2" type="ORF">D9756_010159</name>
</gene>
<comment type="caution">
    <text evidence="2">The sequence shown here is derived from an EMBL/GenBank/DDBJ whole genome shotgun (WGS) entry which is preliminary data.</text>
</comment>
<organism evidence="2 3">
    <name type="scientific">Leucocoprinus leucothites</name>
    <dbReference type="NCBI Taxonomy" id="201217"/>
    <lineage>
        <taxon>Eukaryota</taxon>
        <taxon>Fungi</taxon>
        <taxon>Dikarya</taxon>
        <taxon>Basidiomycota</taxon>
        <taxon>Agaricomycotina</taxon>
        <taxon>Agaricomycetes</taxon>
        <taxon>Agaricomycetidae</taxon>
        <taxon>Agaricales</taxon>
        <taxon>Agaricineae</taxon>
        <taxon>Agaricaceae</taxon>
        <taxon>Leucocoprinus</taxon>
    </lineage>
</organism>
<accession>A0A8H5CVN0</accession>
<keyword evidence="3" id="KW-1185">Reference proteome</keyword>
<evidence type="ECO:0000256" key="1">
    <source>
        <dbReference type="SAM" id="MobiDB-lite"/>
    </source>
</evidence>
<feature type="compositionally biased region" description="Low complexity" evidence="1">
    <location>
        <begin position="148"/>
        <end position="166"/>
    </location>
</feature>
<proteinExistence type="predicted"/>
<reference evidence="2 3" key="1">
    <citation type="journal article" date="2020" name="ISME J.">
        <title>Uncovering the hidden diversity of litter-decomposition mechanisms in mushroom-forming fungi.</title>
        <authorList>
            <person name="Floudas D."/>
            <person name="Bentzer J."/>
            <person name="Ahren D."/>
            <person name="Johansson T."/>
            <person name="Persson P."/>
            <person name="Tunlid A."/>
        </authorList>
    </citation>
    <scope>NUCLEOTIDE SEQUENCE [LARGE SCALE GENOMIC DNA]</scope>
    <source>
        <strain evidence="2 3">CBS 146.42</strain>
    </source>
</reference>
<dbReference type="Proteomes" id="UP000559027">
    <property type="component" value="Unassembled WGS sequence"/>
</dbReference>
<dbReference type="EMBL" id="JAACJO010000022">
    <property type="protein sequence ID" value="KAF5347911.1"/>
    <property type="molecule type" value="Genomic_DNA"/>
</dbReference>
<feature type="region of interest" description="Disordered" evidence="1">
    <location>
        <begin position="204"/>
        <end position="223"/>
    </location>
</feature>
<feature type="region of interest" description="Disordered" evidence="1">
    <location>
        <begin position="148"/>
        <end position="168"/>
    </location>
</feature>
<feature type="compositionally biased region" description="Low complexity" evidence="1">
    <location>
        <begin position="214"/>
        <end position="223"/>
    </location>
</feature>